<dbReference type="RefSeq" id="XP_037144108.1">
    <property type="nucleotide sequence ID" value="XM_037288213.1"/>
</dbReference>
<dbReference type="InterPro" id="IPR024964">
    <property type="entry name" value="CTLH/CRA"/>
</dbReference>
<accession>A0A7H9B178</accession>
<dbReference type="KEGG" id="zmk:HG535_0D00880"/>
<evidence type="ECO:0000313" key="3">
    <source>
        <dbReference type="EMBL" id="QLG72380.1"/>
    </source>
</evidence>
<dbReference type="SMART" id="SM00668">
    <property type="entry name" value="CTLH"/>
    <property type="match status" value="1"/>
</dbReference>
<evidence type="ECO:0000256" key="1">
    <source>
        <dbReference type="SAM" id="MobiDB-lite"/>
    </source>
</evidence>
<reference evidence="3 4" key="1">
    <citation type="submission" date="2020-07" db="EMBL/GenBank/DDBJ databases">
        <title>The yeast mating-type switching endonuclease HO is a domesticated member of an unorthodox homing genetic element family.</title>
        <authorList>
            <person name="Coughlan A.Y."/>
            <person name="Lombardi L."/>
            <person name="Braun-Galleani S."/>
            <person name="Martos A.R."/>
            <person name="Galeote V."/>
            <person name="Bigey F."/>
            <person name="Dequin S."/>
            <person name="Byrne K.P."/>
            <person name="Wolfe K.H."/>
        </authorList>
    </citation>
    <scope>NUCLEOTIDE SEQUENCE [LARGE SCALE GENOMIC DNA]</scope>
    <source>
        <strain evidence="3 4">NRRL Y-6702</strain>
    </source>
</reference>
<dbReference type="PANTHER" id="PTHR12864">
    <property type="entry name" value="RAN BINDING PROTEIN 9-RELATED"/>
    <property type="match status" value="1"/>
</dbReference>
<dbReference type="OrthoDB" id="2415936at2759"/>
<dbReference type="AlphaFoldDB" id="A0A7H9B178"/>
<protein>
    <recommendedName>
        <fullName evidence="2">CTLH domain-containing protein</fullName>
    </recommendedName>
</protein>
<keyword evidence="4" id="KW-1185">Reference proteome</keyword>
<name>A0A7H9B178_ZYGMR</name>
<feature type="domain" description="CTLH" evidence="2">
    <location>
        <begin position="101"/>
        <end position="186"/>
    </location>
</feature>
<dbReference type="InterPro" id="IPR050618">
    <property type="entry name" value="Ubq-SigPath_Reg"/>
</dbReference>
<sequence length="414" mass="46634">MSNGGKVYEKKTFSREEWSEQVLRSMLPMSGSEMYGTSNNARAAVSKDFASTTSFHEPSIPKLLLNYFVCMPYEEASVRMARELGYVKTNKDAIEFNNLYKIGERAYIVELIKKGNISEAMEEINSTFGIEVLERNSDLGSRSGTTGNYESSTRSLSNSNNGKEDLHFKLLLLNLIEMIRAHDKEKRTNESAEDSDEFVLKLIQYSQEKLALKASSNRSYMAEVELVMTLLLFPMDNKFKIKKPKSLKNLYSLSLRTKIADLVNRKILSHIHSEVEARCAKDNKFPNLIGSDKGIINKQSSAISEVLMVRPKEDIGLNLKTEKVADIRDSPDGVLKSSPSVSEDWANTVDMIKTGQKSSKSVSGLSDSDPSVDDFDLSEYQYEPRLVQVMKLWAWCENQLHNNDIGVPRVGSNT</sequence>
<dbReference type="PROSITE" id="PS50897">
    <property type="entry name" value="CTLH"/>
    <property type="match status" value="1"/>
</dbReference>
<gene>
    <name evidence="3" type="ORF">HG535_0D00880</name>
</gene>
<dbReference type="InterPro" id="IPR006595">
    <property type="entry name" value="CTLH_C"/>
</dbReference>
<dbReference type="SMART" id="SM00757">
    <property type="entry name" value="CRA"/>
    <property type="match status" value="1"/>
</dbReference>
<dbReference type="InterPro" id="IPR013144">
    <property type="entry name" value="CRA_dom"/>
</dbReference>
<evidence type="ECO:0000259" key="2">
    <source>
        <dbReference type="PROSITE" id="PS50897"/>
    </source>
</evidence>
<organism evidence="3 4">
    <name type="scientific">Zygotorulaspora mrakii</name>
    <name type="common">Zygosaccharomyces mrakii</name>
    <dbReference type="NCBI Taxonomy" id="42260"/>
    <lineage>
        <taxon>Eukaryota</taxon>
        <taxon>Fungi</taxon>
        <taxon>Dikarya</taxon>
        <taxon>Ascomycota</taxon>
        <taxon>Saccharomycotina</taxon>
        <taxon>Saccharomycetes</taxon>
        <taxon>Saccharomycetales</taxon>
        <taxon>Saccharomycetaceae</taxon>
        <taxon>Zygotorulaspora</taxon>
    </lineage>
</organism>
<proteinExistence type="predicted"/>
<feature type="region of interest" description="Disordered" evidence="1">
    <location>
        <begin position="139"/>
        <end position="160"/>
    </location>
</feature>
<dbReference type="GeneID" id="59236104"/>
<dbReference type="Pfam" id="PF10607">
    <property type="entry name" value="CTLH"/>
    <property type="match status" value="1"/>
</dbReference>
<evidence type="ECO:0000313" key="4">
    <source>
        <dbReference type="Proteomes" id="UP000509704"/>
    </source>
</evidence>
<dbReference type="EMBL" id="CP058607">
    <property type="protein sequence ID" value="QLG72380.1"/>
    <property type="molecule type" value="Genomic_DNA"/>
</dbReference>
<dbReference type="Proteomes" id="UP000509704">
    <property type="component" value="Chromosome 4"/>
</dbReference>